<dbReference type="GO" id="GO:0051075">
    <property type="term" value="F:S-adenosylmethionine:tRNA ribosyltransferase-isomerase activity"/>
    <property type="evidence" value="ECO:0007669"/>
    <property type="project" value="TreeGrafter"/>
</dbReference>
<dbReference type="Gene3D" id="3.40.1780.10">
    <property type="entry name" value="QueA-like"/>
    <property type="match status" value="2"/>
</dbReference>
<gene>
    <name evidence="5" type="ORF">UFOPK2806_00304</name>
    <name evidence="6" type="ORF">UFOPK3417_00285</name>
</gene>
<evidence type="ECO:0000256" key="4">
    <source>
        <dbReference type="ARBA" id="ARBA00022785"/>
    </source>
</evidence>
<evidence type="ECO:0000256" key="3">
    <source>
        <dbReference type="ARBA" id="ARBA00022691"/>
    </source>
</evidence>
<dbReference type="PANTHER" id="PTHR30307:SF0">
    <property type="entry name" value="S-ADENOSYLMETHIONINE:TRNA RIBOSYLTRANSFERASE-ISOMERASE"/>
    <property type="match status" value="1"/>
</dbReference>
<evidence type="ECO:0000313" key="6">
    <source>
        <dbReference type="EMBL" id="CAB4862172.1"/>
    </source>
</evidence>
<dbReference type="PANTHER" id="PTHR30307">
    <property type="entry name" value="S-ADENOSYLMETHIONINE:TRNA RIBOSYLTRANSFERASE-ISOMERASE"/>
    <property type="match status" value="1"/>
</dbReference>
<dbReference type="AlphaFoldDB" id="A0A6J6SZD0"/>
<evidence type="ECO:0000256" key="2">
    <source>
        <dbReference type="ARBA" id="ARBA00022679"/>
    </source>
</evidence>
<sequence>MRLADLDYGLPEERIAQTPIEPRDAARLLVDRGSAAPLHRHVRELGEFLAPGDLLVVNDTRVLPARLRLRRATGGSAEVLLLEPQDPEHRRWEAMLRPARKLRPGEQLFAIDGNPVIEVGDRTESGDTVYVEVLGDPSPLEVLTRVGEIPLPPYITTPLGDPDRYQTVYAAEPGSAAAPTAGLHLTPSLLSGLEAMGVGLARVELVVGLDTFKPVSSEDPTQHAIHSERYRVDPETLERCREARRVIAVGTTSVRALESAATSGQCEGRTRLFIHRQYDWKVVDLMFTNFHLPRTTLLLMIDAFVGHRWRDLYATAIREHYRFLSFGDAMLLDRRAR</sequence>
<dbReference type="NCBIfam" id="NF001140">
    <property type="entry name" value="PRK00147.1"/>
    <property type="match status" value="1"/>
</dbReference>
<name>A0A6J6SZD0_9ZZZZ</name>
<dbReference type="NCBIfam" id="TIGR00113">
    <property type="entry name" value="queA"/>
    <property type="match status" value="1"/>
</dbReference>
<dbReference type="Pfam" id="PF02547">
    <property type="entry name" value="Queuosine_synth"/>
    <property type="match status" value="1"/>
</dbReference>
<dbReference type="GO" id="GO:0008616">
    <property type="term" value="P:tRNA queuosine(34) biosynthetic process"/>
    <property type="evidence" value="ECO:0007669"/>
    <property type="project" value="UniProtKB-KW"/>
</dbReference>
<protein>
    <submittedName>
        <fullName evidence="5">Unannotated protein</fullName>
    </submittedName>
</protein>
<dbReference type="InterPro" id="IPR003699">
    <property type="entry name" value="QueA"/>
</dbReference>
<dbReference type="InterPro" id="IPR042119">
    <property type="entry name" value="QueA_dom2"/>
</dbReference>
<evidence type="ECO:0000256" key="1">
    <source>
        <dbReference type="ARBA" id="ARBA00022490"/>
    </source>
</evidence>
<dbReference type="EMBL" id="CAFBLR010000014">
    <property type="protein sequence ID" value="CAB4862172.1"/>
    <property type="molecule type" value="Genomic_DNA"/>
</dbReference>
<accession>A0A6J6SZD0</accession>
<dbReference type="EMBL" id="CAEZYY010000002">
    <property type="protein sequence ID" value="CAB4739977.1"/>
    <property type="molecule type" value="Genomic_DNA"/>
</dbReference>
<dbReference type="HAMAP" id="MF_00113">
    <property type="entry name" value="QueA"/>
    <property type="match status" value="1"/>
</dbReference>
<keyword evidence="4" id="KW-0671">Queuosine biosynthesis</keyword>
<reference evidence="5" key="1">
    <citation type="submission" date="2020-05" db="EMBL/GenBank/DDBJ databases">
        <authorList>
            <person name="Chiriac C."/>
            <person name="Salcher M."/>
            <person name="Ghai R."/>
            <person name="Kavagutti S V."/>
        </authorList>
    </citation>
    <scope>NUCLEOTIDE SEQUENCE</scope>
</reference>
<organism evidence="5">
    <name type="scientific">freshwater metagenome</name>
    <dbReference type="NCBI Taxonomy" id="449393"/>
    <lineage>
        <taxon>unclassified sequences</taxon>
        <taxon>metagenomes</taxon>
        <taxon>ecological metagenomes</taxon>
    </lineage>
</organism>
<dbReference type="InterPro" id="IPR036100">
    <property type="entry name" value="QueA_sf"/>
</dbReference>
<dbReference type="InterPro" id="IPR042118">
    <property type="entry name" value="QueA_dom1"/>
</dbReference>
<evidence type="ECO:0000313" key="5">
    <source>
        <dbReference type="EMBL" id="CAB4739977.1"/>
    </source>
</evidence>
<keyword evidence="2" id="KW-0808">Transferase</keyword>
<dbReference type="Gene3D" id="2.40.10.240">
    <property type="entry name" value="QueA-like"/>
    <property type="match status" value="1"/>
</dbReference>
<dbReference type="SUPFAM" id="SSF111337">
    <property type="entry name" value="QueA-like"/>
    <property type="match status" value="1"/>
</dbReference>
<keyword evidence="1" id="KW-0963">Cytoplasm</keyword>
<proteinExistence type="inferred from homology"/>
<keyword evidence="3" id="KW-0949">S-adenosyl-L-methionine</keyword>